<dbReference type="EMBL" id="JACEIP010000005">
    <property type="protein sequence ID" value="MBA4542223.1"/>
    <property type="molecule type" value="Genomic_DNA"/>
</dbReference>
<keyword evidence="2" id="KW-1185">Reference proteome</keyword>
<gene>
    <name evidence="1" type="ORF">H1164_04820</name>
</gene>
<protein>
    <submittedName>
        <fullName evidence="1">Uncharacterized protein</fullName>
    </submittedName>
</protein>
<comment type="caution">
    <text evidence="1">The sequence shown here is derived from an EMBL/GenBank/DDBJ whole genome shotgun (WGS) entry which is preliminary data.</text>
</comment>
<dbReference type="AlphaFoldDB" id="A0A7W1X8S5"/>
<reference evidence="1 2" key="1">
    <citation type="submission" date="2020-07" db="EMBL/GenBank/DDBJ databases">
        <authorList>
            <person name="Feng H."/>
        </authorList>
    </citation>
    <scope>NUCLEOTIDE SEQUENCE [LARGE SCALE GENOMIC DNA]</scope>
    <source>
        <strain evidence="2">s-11</strain>
    </source>
</reference>
<dbReference type="Proteomes" id="UP000530514">
    <property type="component" value="Unassembled WGS sequence"/>
</dbReference>
<sequence>MSVKDEKLIAGCWFCINQQLMFAEGRVVAPDPFFVSPSIICFNAPPD</sequence>
<dbReference type="RefSeq" id="WP_160173796.1">
    <property type="nucleotide sequence ID" value="NZ_JACEIP010000005.1"/>
</dbReference>
<evidence type="ECO:0000313" key="1">
    <source>
        <dbReference type="EMBL" id="MBA4542223.1"/>
    </source>
</evidence>
<organism evidence="1 2">
    <name type="scientific">Thermoactinomyces daqus</name>
    <dbReference type="NCBI Taxonomy" id="1329516"/>
    <lineage>
        <taxon>Bacteria</taxon>
        <taxon>Bacillati</taxon>
        <taxon>Bacillota</taxon>
        <taxon>Bacilli</taxon>
        <taxon>Bacillales</taxon>
        <taxon>Thermoactinomycetaceae</taxon>
        <taxon>Thermoactinomyces</taxon>
    </lineage>
</organism>
<evidence type="ECO:0000313" key="2">
    <source>
        <dbReference type="Proteomes" id="UP000530514"/>
    </source>
</evidence>
<name>A0A7W1X8S5_9BACL</name>
<accession>A0A7W1X8S5</accession>
<proteinExistence type="predicted"/>